<dbReference type="RefSeq" id="WP_203861716.1">
    <property type="nucleotide sequence ID" value="NZ_BAAAZQ010000023.1"/>
</dbReference>
<feature type="transmembrane region" description="Helical" evidence="8">
    <location>
        <begin position="73"/>
        <end position="95"/>
    </location>
</feature>
<evidence type="ECO:0000256" key="7">
    <source>
        <dbReference type="ARBA" id="ARBA00023136"/>
    </source>
</evidence>
<sequence>MSELILVLLAGVAAGALNAVGGGGTFVALPALVAAGLPPVTANASTTVALLPGAVAGAWVCRHDLVPVGGASTRALTVTSVLGGGIGAGLLLALPASSFDAAVPWLLAFATLVLAFGRRLSRALATALDRPVGLGTRAVLAGQFLLTVYGGYFGGAVGIMLLALWSVGLGLDASVGNPVRLTQVAAVYLAATGLFLAASDVLRTPLPLGTMLVGALAGGFAGAHLARRLPARLLRGVVLTTAVTMTVGYALRAW</sequence>
<dbReference type="InterPro" id="IPR002781">
    <property type="entry name" value="TM_pro_TauE-like"/>
</dbReference>
<feature type="transmembrane region" description="Helical" evidence="8">
    <location>
        <begin position="233"/>
        <end position="251"/>
    </location>
</feature>
<keyword evidence="4 8" id="KW-1003">Cell membrane</keyword>
<comment type="similarity">
    <text evidence="2 8">Belongs to the 4-toluene sulfonate uptake permease (TSUP) (TC 2.A.102) family.</text>
</comment>
<feature type="transmembrane region" description="Helical" evidence="8">
    <location>
        <begin position="138"/>
        <end position="165"/>
    </location>
</feature>
<evidence type="ECO:0000256" key="3">
    <source>
        <dbReference type="ARBA" id="ARBA00022448"/>
    </source>
</evidence>
<feature type="transmembrane region" description="Helical" evidence="8">
    <location>
        <begin position="101"/>
        <end position="117"/>
    </location>
</feature>
<reference evidence="9 10" key="1">
    <citation type="submission" date="2021-01" db="EMBL/GenBank/DDBJ databases">
        <title>Whole genome shotgun sequence of Plantactinospora mayteni NBRC 109088.</title>
        <authorList>
            <person name="Komaki H."/>
            <person name="Tamura T."/>
        </authorList>
    </citation>
    <scope>NUCLEOTIDE SEQUENCE [LARGE SCALE GENOMIC DNA]</scope>
    <source>
        <strain evidence="9 10">NBRC 109088</strain>
    </source>
</reference>
<keyword evidence="10" id="KW-1185">Reference proteome</keyword>
<dbReference type="PANTHER" id="PTHR30269:SF0">
    <property type="entry name" value="MEMBRANE TRANSPORTER PROTEIN YFCA-RELATED"/>
    <property type="match status" value="1"/>
</dbReference>
<dbReference type="Pfam" id="PF01925">
    <property type="entry name" value="TauE"/>
    <property type="match status" value="1"/>
</dbReference>
<organism evidence="9 10">
    <name type="scientific">Plantactinospora mayteni</name>
    <dbReference type="NCBI Taxonomy" id="566021"/>
    <lineage>
        <taxon>Bacteria</taxon>
        <taxon>Bacillati</taxon>
        <taxon>Actinomycetota</taxon>
        <taxon>Actinomycetes</taxon>
        <taxon>Micromonosporales</taxon>
        <taxon>Micromonosporaceae</taxon>
        <taxon>Plantactinospora</taxon>
    </lineage>
</organism>
<keyword evidence="3" id="KW-0813">Transport</keyword>
<evidence type="ECO:0000313" key="9">
    <source>
        <dbReference type="EMBL" id="GIH00398.1"/>
    </source>
</evidence>
<dbReference type="EMBL" id="BONX01000053">
    <property type="protein sequence ID" value="GIH00398.1"/>
    <property type="molecule type" value="Genomic_DNA"/>
</dbReference>
<evidence type="ECO:0000256" key="1">
    <source>
        <dbReference type="ARBA" id="ARBA00004651"/>
    </source>
</evidence>
<keyword evidence="5 8" id="KW-0812">Transmembrane</keyword>
<comment type="subcellular location">
    <subcellularLocation>
        <location evidence="1 8">Cell membrane</location>
        <topology evidence="1 8">Multi-pass membrane protein</topology>
    </subcellularLocation>
</comment>
<evidence type="ECO:0000256" key="6">
    <source>
        <dbReference type="ARBA" id="ARBA00022989"/>
    </source>
</evidence>
<keyword evidence="6 8" id="KW-1133">Transmembrane helix</keyword>
<accession>A0ABQ4F0F2</accession>
<dbReference type="Proteomes" id="UP000621500">
    <property type="component" value="Unassembled WGS sequence"/>
</dbReference>
<evidence type="ECO:0000256" key="4">
    <source>
        <dbReference type="ARBA" id="ARBA00022475"/>
    </source>
</evidence>
<keyword evidence="7 8" id="KW-0472">Membrane</keyword>
<evidence type="ECO:0000256" key="8">
    <source>
        <dbReference type="RuleBase" id="RU363041"/>
    </source>
</evidence>
<feature type="transmembrane region" description="Helical" evidence="8">
    <location>
        <begin position="45"/>
        <end position="61"/>
    </location>
</feature>
<feature type="transmembrane region" description="Helical" evidence="8">
    <location>
        <begin position="209"/>
        <end position="227"/>
    </location>
</feature>
<evidence type="ECO:0000256" key="5">
    <source>
        <dbReference type="ARBA" id="ARBA00022692"/>
    </source>
</evidence>
<evidence type="ECO:0000313" key="10">
    <source>
        <dbReference type="Proteomes" id="UP000621500"/>
    </source>
</evidence>
<proteinExistence type="inferred from homology"/>
<dbReference type="PANTHER" id="PTHR30269">
    <property type="entry name" value="TRANSMEMBRANE PROTEIN YFCA"/>
    <property type="match status" value="1"/>
</dbReference>
<evidence type="ECO:0000256" key="2">
    <source>
        <dbReference type="ARBA" id="ARBA00009142"/>
    </source>
</evidence>
<comment type="caution">
    <text evidence="9">The sequence shown here is derived from an EMBL/GenBank/DDBJ whole genome shotgun (WGS) entry which is preliminary data.</text>
</comment>
<dbReference type="InterPro" id="IPR052017">
    <property type="entry name" value="TSUP"/>
</dbReference>
<protein>
    <recommendedName>
        <fullName evidence="8">Probable membrane transporter protein</fullName>
    </recommendedName>
</protein>
<gene>
    <name evidence="9" type="ORF">Pma05_69700</name>
</gene>
<name>A0ABQ4F0F2_9ACTN</name>